<protein>
    <submittedName>
        <fullName evidence="1">Uncharacterized protein</fullName>
    </submittedName>
</protein>
<dbReference type="Proteomes" id="UP001063166">
    <property type="component" value="Unassembled WGS sequence"/>
</dbReference>
<proteinExistence type="predicted"/>
<gene>
    <name evidence="1" type="ORF">LshimejAT787_0100790</name>
</gene>
<name>A0A9P3PCZ8_LYOSH</name>
<evidence type="ECO:0000313" key="2">
    <source>
        <dbReference type="Proteomes" id="UP001063166"/>
    </source>
</evidence>
<reference evidence="1" key="1">
    <citation type="submission" date="2022-07" db="EMBL/GenBank/DDBJ databases">
        <title>The genome of Lyophyllum shimeji provides insight into the initial evolution of ectomycorrhizal fungal genome.</title>
        <authorList>
            <person name="Kobayashi Y."/>
            <person name="Shibata T."/>
            <person name="Hirakawa H."/>
            <person name="Shigenobu S."/>
            <person name="Nishiyama T."/>
            <person name="Yamada A."/>
            <person name="Hasebe M."/>
            <person name="Kawaguchi M."/>
        </authorList>
    </citation>
    <scope>NUCLEOTIDE SEQUENCE</scope>
    <source>
        <strain evidence="1">AT787</strain>
    </source>
</reference>
<dbReference type="EMBL" id="BRPK01000001">
    <property type="protein sequence ID" value="GLB33194.1"/>
    <property type="molecule type" value="Genomic_DNA"/>
</dbReference>
<comment type="caution">
    <text evidence="1">The sequence shown here is derived from an EMBL/GenBank/DDBJ whole genome shotgun (WGS) entry which is preliminary data.</text>
</comment>
<accession>A0A9P3PCZ8</accession>
<dbReference type="AlphaFoldDB" id="A0A9P3PCZ8"/>
<keyword evidence="2" id="KW-1185">Reference proteome</keyword>
<organism evidence="1 2">
    <name type="scientific">Lyophyllum shimeji</name>
    <name type="common">Hon-shimeji</name>
    <name type="synonym">Tricholoma shimeji</name>
    <dbReference type="NCBI Taxonomy" id="47721"/>
    <lineage>
        <taxon>Eukaryota</taxon>
        <taxon>Fungi</taxon>
        <taxon>Dikarya</taxon>
        <taxon>Basidiomycota</taxon>
        <taxon>Agaricomycotina</taxon>
        <taxon>Agaricomycetes</taxon>
        <taxon>Agaricomycetidae</taxon>
        <taxon>Agaricales</taxon>
        <taxon>Tricholomatineae</taxon>
        <taxon>Lyophyllaceae</taxon>
        <taxon>Lyophyllum</taxon>
    </lineage>
</organism>
<evidence type="ECO:0000313" key="1">
    <source>
        <dbReference type="EMBL" id="GLB33194.1"/>
    </source>
</evidence>
<sequence>MPAWVRSDISQTCPIATHSEFSTALLRRSSEDVLILFGSKHRLSQKSDGSQTPVTPIHIKLLRTLSNASATVPSTSSDGQNKRPGLVAEMLEEDNRAWGSAKKPSEKS</sequence>